<organism evidence="1 2">
    <name type="scientific">bacterium (Candidatus Blackallbacteria) CG17_big_fil_post_rev_8_21_14_2_50_48_46</name>
    <dbReference type="NCBI Taxonomy" id="2014261"/>
    <lineage>
        <taxon>Bacteria</taxon>
        <taxon>Candidatus Blackallbacteria</taxon>
    </lineage>
</organism>
<name>A0A2M7G001_9BACT</name>
<evidence type="ECO:0000313" key="1">
    <source>
        <dbReference type="EMBL" id="PIW15013.1"/>
    </source>
</evidence>
<proteinExistence type="predicted"/>
<comment type="caution">
    <text evidence="1">The sequence shown here is derived from an EMBL/GenBank/DDBJ whole genome shotgun (WGS) entry which is preliminary data.</text>
</comment>
<dbReference type="Proteomes" id="UP000231019">
    <property type="component" value="Unassembled WGS sequence"/>
</dbReference>
<accession>A0A2M7G001</accession>
<sequence>MSVHCFGIRHHGPGSARSLRKALAHLQPDLLLIEGPPEADGLIDLTARGMVPPVALLLYDPAHPAQAVYYPFARFSPEWQALQYAHEQQIPARFCDLPQAHYWQEGPPFSQGMDPISLIAQAAGYPDGESWWEETVEQRQEPGEIFEALAELIQALRAEIPDQENPLEARREAQMRQSIRKAEKEGFTRIAVVCGAWHVPALLQRGPAKSDQALLKGLPKHKLMATWIPWTHSRLCWQSGYGAGIESPGWYDHLWSEPDQWTIRWLVKVAQVLRRKGQDVSSAHLIEATRLAETLASLRDKPLPGLEELNEAIQAVMTQGRETPLLLIHNELVVDQRLGQVPPETPMLPLEQDLLQMQKKLRLKPEAEQRLLELDLRKPQDQEKSRLLYALNLLNLPWGHKHSVQQKGSTFHENWTLQWQPEFQLALIEAAPWGNTVFVAAEAFTIAEASKAQTLPELTLRLADTLLAELPSALSALLSAIQAQTTACTDLNPLLSAFPELAKTLRYGNVRQTDWGLLFPLVEGILIKICAGLPAFAQGQAEESQREMINQISAVDRALQGLEPSDWQNLWRESLEKLSSQPELLGGYVHKLCFESGHFSLERLEESLSQTLSLGKDPAQASLWLEGFLQGSGLLLLHHPSLLQTLDGWILTLQEAQFIQFLPLLRRSFSQFQRSEREQLARQIKSQTGGLPIQNKQYEPSEIEAFFPIYRQLLGMEIPV</sequence>
<dbReference type="Pfam" id="PF18934">
    <property type="entry name" value="DUF5682"/>
    <property type="match status" value="1"/>
</dbReference>
<protein>
    <submittedName>
        <fullName evidence="1">Uncharacterized protein</fullName>
    </submittedName>
</protein>
<dbReference type="InterPro" id="IPR043737">
    <property type="entry name" value="DUF5682"/>
</dbReference>
<dbReference type="EMBL" id="PFFQ01000054">
    <property type="protein sequence ID" value="PIW15013.1"/>
    <property type="molecule type" value="Genomic_DNA"/>
</dbReference>
<gene>
    <name evidence="1" type="ORF">COW36_18985</name>
</gene>
<reference evidence="1 2" key="1">
    <citation type="submission" date="2017-09" db="EMBL/GenBank/DDBJ databases">
        <title>Depth-based differentiation of microbial function through sediment-hosted aquifers and enrichment of novel symbionts in the deep terrestrial subsurface.</title>
        <authorList>
            <person name="Probst A.J."/>
            <person name="Ladd B."/>
            <person name="Jarett J.K."/>
            <person name="Geller-Mcgrath D.E."/>
            <person name="Sieber C.M."/>
            <person name="Emerson J.B."/>
            <person name="Anantharaman K."/>
            <person name="Thomas B.C."/>
            <person name="Malmstrom R."/>
            <person name="Stieglmeier M."/>
            <person name="Klingl A."/>
            <person name="Woyke T."/>
            <person name="Ryan C.M."/>
            <person name="Banfield J.F."/>
        </authorList>
    </citation>
    <scope>NUCLEOTIDE SEQUENCE [LARGE SCALE GENOMIC DNA]</scope>
    <source>
        <strain evidence="1">CG17_big_fil_post_rev_8_21_14_2_50_48_46</strain>
    </source>
</reference>
<evidence type="ECO:0000313" key="2">
    <source>
        <dbReference type="Proteomes" id="UP000231019"/>
    </source>
</evidence>
<dbReference type="AlphaFoldDB" id="A0A2M7G001"/>